<protein>
    <submittedName>
        <fullName evidence="1">Uncharacterized protein</fullName>
    </submittedName>
</protein>
<organism evidence="1 2">
    <name type="scientific">Bacteroides xylanisolvens</name>
    <dbReference type="NCBI Taxonomy" id="371601"/>
    <lineage>
        <taxon>Bacteria</taxon>
        <taxon>Pseudomonadati</taxon>
        <taxon>Bacteroidota</taxon>
        <taxon>Bacteroidia</taxon>
        <taxon>Bacteroidales</taxon>
        <taxon>Bacteroidaceae</taxon>
        <taxon>Bacteroides</taxon>
    </lineage>
</organism>
<dbReference type="EMBL" id="WDCG01000019">
    <property type="protein sequence ID" value="KAB6421473.1"/>
    <property type="molecule type" value="Genomic_DNA"/>
</dbReference>
<evidence type="ECO:0000313" key="1">
    <source>
        <dbReference type="EMBL" id="KAB6421473.1"/>
    </source>
</evidence>
<accession>A0A7J5QP52</accession>
<sequence length="136" mass="16116">MDIKELTEKYRERFEAFYHTEGNNTDRKGNRRKRTEESPSFLKEVIRPILDMLPELLPKYGFTKTTDEYAMYGKYYRIKAGVVLIGGFSINEDFGLFFTPLFHGKACGKSHRIDNMKQLVKTISEEFEKREVKMRK</sequence>
<dbReference type="AlphaFoldDB" id="A0A7J5QP52"/>
<comment type="caution">
    <text evidence="1">The sequence shown here is derived from an EMBL/GenBank/DDBJ whole genome shotgun (WGS) entry which is preliminary data.</text>
</comment>
<dbReference type="RefSeq" id="WP_048696743.1">
    <property type="nucleotide sequence ID" value="NZ_JBDORN010000052.1"/>
</dbReference>
<evidence type="ECO:0000313" key="2">
    <source>
        <dbReference type="Proteomes" id="UP000471447"/>
    </source>
</evidence>
<name>A0A7J5QP52_9BACE</name>
<gene>
    <name evidence="1" type="ORF">GAZ26_16445</name>
</gene>
<dbReference type="Proteomes" id="UP000471447">
    <property type="component" value="Unassembled WGS sequence"/>
</dbReference>
<proteinExistence type="predicted"/>
<reference evidence="1 2" key="1">
    <citation type="journal article" date="2019" name="Nat. Med.">
        <title>A library of human gut bacterial isolates paired with longitudinal multiomics data enables mechanistic microbiome research.</title>
        <authorList>
            <person name="Poyet M."/>
            <person name="Groussin M."/>
            <person name="Gibbons S.M."/>
            <person name="Avila-Pacheco J."/>
            <person name="Jiang X."/>
            <person name="Kearney S.M."/>
            <person name="Perrotta A.R."/>
            <person name="Berdy B."/>
            <person name="Zhao S."/>
            <person name="Lieberman T.D."/>
            <person name="Swanson P.K."/>
            <person name="Smith M."/>
            <person name="Roesemann S."/>
            <person name="Alexander J.E."/>
            <person name="Rich S.A."/>
            <person name="Livny J."/>
            <person name="Vlamakis H."/>
            <person name="Clish C."/>
            <person name="Bullock K."/>
            <person name="Deik A."/>
            <person name="Scott J."/>
            <person name="Pierce K.A."/>
            <person name="Xavier R.J."/>
            <person name="Alm E.J."/>
        </authorList>
    </citation>
    <scope>NUCLEOTIDE SEQUENCE [LARGE SCALE GENOMIC DNA]</scope>
    <source>
        <strain evidence="1 2">BIOML-A7</strain>
    </source>
</reference>